<evidence type="ECO:0000259" key="20">
    <source>
        <dbReference type="PROSITE" id="PS51192"/>
    </source>
</evidence>
<dbReference type="SUPFAM" id="SSF56235">
    <property type="entry name" value="N-terminal nucleophile aminohydrolases (Ntn hydrolases)"/>
    <property type="match status" value="1"/>
</dbReference>
<keyword evidence="12" id="KW-0234">DNA repair</keyword>
<dbReference type="CDD" id="cd03755">
    <property type="entry name" value="proteasome_alpha_type_7"/>
    <property type="match status" value="1"/>
</dbReference>
<comment type="catalytic activity">
    <reaction evidence="15">
        <text>Couples ATP hydrolysis with the unwinding of duplex DNA by translocating in the 3'-5' direction.</text>
        <dbReference type="EC" id="5.6.2.4"/>
    </reaction>
</comment>
<evidence type="ECO:0000256" key="15">
    <source>
        <dbReference type="ARBA" id="ARBA00034617"/>
    </source>
</evidence>
<protein>
    <recommendedName>
        <fullName evidence="16">DNA 3'-5' helicase</fullName>
        <ecNumber evidence="16">5.6.2.4</ecNumber>
    </recommendedName>
</protein>
<evidence type="ECO:0000256" key="14">
    <source>
        <dbReference type="ARBA" id="ARBA00023242"/>
    </source>
</evidence>
<dbReference type="EMBL" id="JAAMPI010000274">
    <property type="protein sequence ID" value="KAF4633278.1"/>
    <property type="molecule type" value="Genomic_DNA"/>
</dbReference>
<dbReference type="GO" id="GO:0043138">
    <property type="term" value="F:3'-5' DNA helicase activity"/>
    <property type="evidence" value="ECO:0007669"/>
    <property type="project" value="UniProtKB-EC"/>
</dbReference>
<keyword evidence="6" id="KW-0227">DNA damage</keyword>
<dbReference type="PRINTS" id="PR00851">
    <property type="entry name" value="XRODRMPGMNTB"/>
</dbReference>
<dbReference type="InterPro" id="IPR029055">
    <property type="entry name" value="Ntn_hydrolases_N"/>
</dbReference>
<dbReference type="InterPro" id="IPR006935">
    <property type="entry name" value="Helicase/UvrB_N"/>
</dbReference>
<dbReference type="PROSITE" id="PS00854">
    <property type="entry name" value="PROTEASOME_BETA_1"/>
    <property type="match status" value="1"/>
</dbReference>
<dbReference type="SMART" id="SM00487">
    <property type="entry name" value="DEXDc"/>
    <property type="match status" value="1"/>
</dbReference>
<evidence type="ECO:0000256" key="19">
    <source>
        <dbReference type="SAM" id="MobiDB-lite"/>
    </source>
</evidence>
<dbReference type="GO" id="GO:0097550">
    <property type="term" value="C:transcription preinitiation complex"/>
    <property type="evidence" value="ECO:0007669"/>
    <property type="project" value="TreeGrafter"/>
</dbReference>
<keyword evidence="5" id="KW-0547">Nucleotide-binding</keyword>
<dbReference type="GO" id="GO:0051603">
    <property type="term" value="P:proteolysis involved in protein catabolic process"/>
    <property type="evidence" value="ECO:0007669"/>
    <property type="project" value="InterPro"/>
</dbReference>
<evidence type="ECO:0000256" key="7">
    <source>
        <dbReference type="ARBA" id="ARBA00022801"/>
    </source>
</evidence>
<evidence type="ECO:0000256" key="5">
    <source>
        <dbReference type="ARBA" id="ARBA00022741"/>
    </source>
</evidence>
<evidence type="ECO:0000256" key="6">
    <source>
        <dbReference type="ARBA" id="ARBA00022763"/>
    </source>
</evidence>
<dbReference type="NCBIfam" id="TIGR00603">
    <property type="entry name" value="rad25"/>
    <property type="match status" value="1"/>
</dbReference>
<evidence type="ECO:0000256" key="18">
    <source>
        <dbReference type="PROSITE-ProRule" id="PRU00808"/>
    </source>
</evidence>
<dbReference type="OrthoDB" id="10262986at2759"/>
<dbReference type="GO" id="GO:0019773">
    <property type="term" value="C:proteasome core complex, alpha-subunit complex"/>
    <property type="evidence" value="ECO:0007669"/>
    <property type="project" value="UniProtKB-UniRule"/>
</dbReference>
<keyword evidence="10 18" id="KW-0647">Proteasome</keyword>
<dbReference type="GO" id="GO:0005737">
    <property type="term" value="C:cytoplasm"/>
    <property type="evidence" value="ECO:0007669"/>
    <property type="project" value="UniProtKB-SubCell"/>
</dbReference>
<dbReference type="GO" id="GO:0016787">
    <property type="term" value="F:hydrolase activity"/>
    <property type="evidence" value="ECO:0007669"/>
    <property type="project" value="UniProtKB-KW"/>
</dbReference>
<dbReference type="Pfam" id="PF04851">
    <property type="entry name" value="ResIII"/>
    <property type="match status" value="1"/>
</dbReference>
<evidence type="ECO:0000256" key="4">
    <source>
        <dbReference type="ARBA" id="ARBA00022490"/>
    </source>
</evidence>
<dbReference type="CDD" id="cd18789">
    <property type="entry name" value="SF2_C_XPB"/>
    <property type="match status" value="1"/>
</dbReference>
<dbReference type="InterPro" id="IPR050615">
    <property type="entry name" value="ATP-dep_DNA_Helicase"/>
</dbReference>
<dbReference type="Pfam" id="PF16203">
    <property type="entry name" value="ERCC3_RAD25_C"/>
    <property type="match status" value="1"/>
</dbReference>
<dbReference type="GO" id="GO:0005524">
    <property type="term" value="F:ATP binding"/>
    <property type="evidence" value="ECO:0007669"/>
    <property type="project" value="UniProtKB-KW"/>
</dbReference>
<dbReference type="Pfam" id="PF13625">
    <property type="entry name" value="Helicase_C_3"/>
    <property type="match status" value="1"/>
</dbReference>
<evidence type="ECO:0000313" key="23">
    <source>
        <dbReference type="Proteomes" id="UP000566819"/>
    </source>
</evidence>
<feature type="compositionally biased region" description="Basic and acidic residues" evidence="19">
    <location>
        <begin position="1284"/>
        <end position="1293"/>
    </location>
</feature>
<dbReference type="InterPro" id="IPR016050">
    <property type="entry name" value="Proteasome_bsu_CS"/>
</dbReference>
<dbReference type="PANTHER" id="PTHR11274">
    <property type="entry name" value="RAD25/XP-B DNA REPAIR HELICASE"/>
    <property type="match status" value="1"/>
</dbReference>
<dbReference type="PROSITE" id="PS51194">
    <property type="entry name" value="HELICASE_CTER"/>
    <property type="match status" value="1"/>
</dbReference>
<dbReference type="Gene3D" id="3.40.50.300">
    <property type="entry name" value="P-loop containing nucleotide triphosphate hydrolases"/>
    <property type="match status" value="2"/>
</dbReference>
<proteinExistence type="inferred from homology"/>
<keyword evidence="4" id="KW-0963">Cytoplasm</keyword>
<keyword evidence="13" id="KW-0413">Isomerase</keyword>
<dbReference type="CDD" id="cd18029">
    <property type="entry name" value="DEXHc_XPB"/>
    <property type="match status" value="1"/>
</dbReference>
<dbReference type="Pfam" id="PF00227">
    <property type="entry name" value="Proteasome"/>
    <property type="match status" value="1"/>
</dbReference>
<keyword evidence="14" id="KW-0539">Nucleus</keyword>
<organism evidence="22 23">
    <name type="scientific">Cudoniella acicularis</name>
    <dbReference type="NCBI Taxonomy" id="354080"/>
    <lineage>
        <taxon>Eukaryota</taxon>
        <taxon>Fungi</taxon>
        <taxon>Dikarya</taxon>
        <taxon>Ascomycota</taxon>
        <taxon>Pezizomycotina</taxon>
        <taxon>Leotiomycetes</taxon>
        <taxon>Helotiales</taxon>
        <taxon>Tricladiaceae</taxon>
        <taxon>Cudoniella</taxon>
    </lineage>
</organism>
<evidence type="ECO:0000256" key="17">
    <source>
        <dbReference type="ARBA" id="ARBA00048988"/>
    </source>
</evidence>
<dbReference type="Gene3D" id="3.60.20.10">
    <property type="entry name" value="Glutamine Phosphoribosylpyrophosphate, subunit 1, domain 1"/>
    <property type="match status" value="1"/>
</dbReference>
<name>A0A8H4RPF6_9HELO</name>
<keyword evidence="8" id="KW-0347">Helicase</keyword>
<dbReference type="EC" id="5.6.2.4" evidence="16"/>
<dbReference type="GO" id="GO:0005675">
    <property type="term" value="C:transcription factor TFIIH holo complex"/>
    <property type="evidence" value="ECO:0007669"/>
    <property type="project" value="TreeGrafter"/>
</dbReference>
<dbReference type="GO" id="GO:0003677">
    <property type="term" value="F:DNA binding"/>
    <property type="evidence" value="ECO:0007669"/>
    <property type="project" value="UniProtKB-KW"/>
</dbReference>
<evidence type="ECO:0000256" key="11">
    <source>
        <dbReference type="ARBA" id="ARBA00023125"/>
    </source>
</evidence>
<evidence type="ECO:0000256" key="16">
    <source>
        <dbReference type="ARBA" id="ARBA00034808"/>
    </source>
</evidence>
<dbReference type="SMART" id="SM00490">
    <property type="entry name" value="HELICc"/>
    <property type="match status" value="1"/>
</dbReference>
<comment type="subcellular location">
    <subcellularLocation>
        <location evidence="2">Cytoplasm</location>
    </subcellularLocation>
    <subcellularLocation>
        <location evidence="1">Nucleus</location>
    </subcellularLocation>
</comment>
<keyword evidence="11" id="KW-0238">DNA-binding</keyword>
<evidence type="ECO:0000256" key="1">
    <source>
        <dbReference type="ARBA" id="ARBA00004123"/>
    </source>
</evidence>
<dbReference type="FunFam" id="3.60.20.10:FF:000004">
    <property type="entry name" value="Proteasome subunit alpha type-4"/>
    <property type="match status" value="1"/>
</dbReference>
<comment type="similarity">
    <text evidence="18">Belongs to the peptidase T1A family.</text>
</comment>
<feature type="domain" description="Helicase C-terminal" evidence="21">
    <location>
        <begin position="1056"/>
        <end position="1216"/>
    </location>
</feature>
<evidence type="ECO:0000256" key="2">
    <source>
        <dbReference type="ARBA" id="ARBA00004496"/>
    </source>
</evidence>
<evidence type="ECO:0000256" key="3">
    <source>
        <dbReference type="ARBA" id="ARBA00006637"/>
    </source>
</evidence>
<dbReference type="InterPro" id="IPR001353">
    <property type="entry name" value="Proteasome_sua/b"/>
</dbReference>
<evidence type="ECO:0000256" key="12">
    <source>
        <dbReference type="ARBA" id="ARBA00023204"/>
    </source>
</evidence>
<dbReference type="InterPro" id="IPR014001">
    <property type="entry name" value="Helicase_ATP-bd"/>
</dbReference>
<comment type="catalytic activity">
    <reaction evidence="17">
        <text>ATP + H2O = ADP + phosphate + H(+)</text>
        <dbReference type="Rhea" id="RHEA:13065"/>
        <dbReference type="ChEBI" id="CHEBI:15377"/>
        <dbReference type="ChEBI" id="CHEBI:15378"/>
        <dbReference type="ChEBI" id="CHEBI:30616"/>
        <dbReference type="ChEBI" id="CHEBI:43474"/>
        <dbReference type="ChEBI" id="CHEBI:456216"/>
        <dbReference type="EC" id="5.6.2.4"/>
    </reaction>
</comment>
<dbReference type="GO" id="GO:0000112">
    <property type="term" value="C:nucleotide-excision repair factor 3 complex"/>
    <property type="evidence" value="ECO:0007669"/>
    <property type="project" value="TreeGrafter"/>
</dbReference>
<feature type="domain" description="Helicase ATP-binding" evidence="20">
    <location>
        <begin position="840"/>
        <end position="1002"/>
    </location>
</feature>
<dbReference type="InterPro" id="IPR032438">
    <property type="entry name" value="ERCC3_RAD25_C"/>
</dbReference>
<dbReference type="InterPro" id="IPR023332">
    <property type="entry name" value="Proteasome_alpha-type"/>
</dbReference>
<dbReference type="InterPro" id="IPR032830">
    <property type="entry name" value="XPB/Ssl2_N"/>
</dbReference>
<dbReference type="InterPro" id="IPR027417">
    <property type="entry name" value="P-loop_NTPase"/>
</dbReference>
<dbReference type="SUPFAM" id="SSF52540">
    <property type="entry name" value="P-loop containing nucleoside triphosphate hydrolases"/>
    <property type="match status" value="2"/>
</dbReference>
<gene>
    <name evidence="22" type="ORF">G7Y89_g4854</name>
</gene>
<dbReference type="GO" id="GO:0006289">
    <property type="term" value="P:nucleotide-excision repair"/>
    <property type="evidence" value="ECO:0007669"/>
    <property type="project" value="InterPro"/>
</dbReference>
<evidence type="ECO:0000256" key="8">
    <source>
        <dbReference type="ARBA" id="ARBA00022806"/>
    </source>
</evidence>
<dbReference type="InterPro" id="IPR001161">
    <property type="entry name" value="XPB/Ssl2"/>
</dbReference>
<dbReference type="GO" id="GO:0006367">
    <property type="term" value="P:transcription initiation at RNA polymerase II promoter"/>
    <property type="evidence" value="ECO:0007669"/>
    <property type="project" value="InterPro"/>
</dbReference>
<feature type="region of interest" description="Disordered" evidence="19">
    <location>
        <begin position="493"/>
        <end position="546"/>
    </location>
</feature>
<evidence type="ECO:0000259" key="21">
    <source>
        <dbReference type="PROSITE" id="PS51194"/>
    </source>
</evidence>
<comment type="similarity">
    <text evidence="3">Belongs to the helicase family. RAD25/XPB subfamily.</text>
</comment>
<keyword evidence="23" id="KW-1185">Reference proteome</keyword>
<evidence type="ECO:0000256" key="9">
    <source>
        <dbReference type="ARBA" id="ARBA00022840"/>
    </source>
</evidence>
<accession>A0A8H4RPF6</accession>
<dbReference type="FunFam" id="3.40.50.300:FF:000117">
    <property type="entry name" value="Putative DNA repair helicase rad25"/>
    <property type="match status" value="1"/>
</dbReference>
<feature type="region of interest" description="Disordered" evidence="19">
    <location>
        <begin position="1238"/>
        <end position="1319"/>
    </location>
</feature>
<reference evidence="22 23" key="1">
    <citation type="submission" date="2020-03" db="EMBL/GenBank/DDBJ databases">
        <title>Draft Genome Sequence of Cudoniella acicularis.</title>
        <authorList>
            <person name="Buettner E."/>
            <person name="Kellner H."/>
        </authorList>
    </citation>
    <scope>NUCLEOTIDE SEQUENCE [LARGE SCALE GENOMIC DNA]</scope>
    <source>
        <strain evidence="22 23">DSM 108380</strain>
    </source>
</reference>
<feature type="compositionally biased region" description="Acidic residues" evidence="19">
    <location>
        <begin position="529"/>
        <end position="538"/>
    </location>
</feature>
<evidence type="ECO:0000256" key="10">
    <source>
        <dbReference type="ARBA" id="ARBA00022942"/>
    </source>
</evidence>
<keyword evidence="7" id="KW-0378">Hydrolase</keyword>
<feature type="compositionally biased region" description="Basic and acidic residues" evidence="19">
    <location>
        <begin position="1305"/>
        <end position="1319"/>
    </location>
</feature>
<dbReference type="PANTHER" id="PTHR11274:SF0">
    <property type="entry name" value="GENERAL TRANSCRIPTION AND DNA REPAIR FACTOR IIH HELICASE SUBUNIT XPB"/>
    <property type="match status" value="1"/>
</dbReference>
<comment type="caution">
    <text evidence="22">The sequence shown here is derived from an EMBL/GenBank/DDBJ whole genome shotgun (WGS) entry which is preliminary data.</text>
</comment>
<dbReference type="FunFam" id="3.40.50.300:FF:000077">
    <property type="entry name" value="Probable DNA repair helicase RAD25"/>
    <property type="match status" value="1"/>
</dbReference>
<dbReference type="Proteomes" id="UP000566819">
    <property type="component" value="Unassembled WGS sequence"/>
</dbReference>
<sequence>MRDSDENCRDQIGHQPCPCLLPQAEGLELATSYAVQPTHKKHIKFTLKSNQSFATNHLLSPSLHEAPFKFRDPYQHKIWLQDTTELFQVHNPQRKSFNYILIILNSPDGHVFQVEYALEAVKRGTCAVGVKGKDIVVLGCEKRSAMKLQDTRITPSKIGLVDTHVCLAFAGLNADARILVDKARLEAQSHRLTVEDPVTIEYITKYVAGVQQRYTQSGGVRPFGISTLIVGFDNNDKTPRLYQTEPSGIYSAWKANAIGRSSKTVREFLERNHKDDMDRETTIKLTIKSLLEVVQTGAKNIEIAIMAPGKLIEMLPVEDIEAYVKNIEEEKVEEAAKKTGRTPGTGSAAILSRGSGPELVLTYCQPFHGSLPSFHANKIRIHAAKSKPQFCPEDHDSLSQLIRCLLDVEYGSGLFASHTFILQHPVVHSRILSLEFEHWLRGHGFEHEVVIAVGAVFIAFFEFGTIFSEGLLAFFAGKDLIAQYLHNTVQMPPKRKASSSVRGAKKTGRDSVGSTPGPATPRSIGSSDEFSDPSESEQENYKKNKEKFSVEQYSKRNLGGTGYDSASHHFGNNDFSYLSLKPDHENRPLWIDPKKGRIILESFSPLASHAQDFLTTVAEPQSRPTFLHEYSLTPHSLYAAVSVGLDPKDIINVLDRLSKIPVPDNIRSFITNCTQSYGKVKLVLKNTKHYVESSDPEMLQRLLKDEVIGPLRVQGNEDITTTSAPKMAGLVIPGTKNFAGVQQATDQRGSKPQDGENVAQEDIVNALNEDDDDDDEADAVHAFEIADAGVEIVQKRCLELGLPVLEEYDFRNDQANANLDIDLKPSAQIRHYQEKSLSKMFGNGRAKSGIIVLPCGAGKTLVGITAACTVKKGVIILCTSSMSVIQWRQEFLKWSNINPSDIAIFTSDNKDKFARNTGIIVTSYSMVAQRTKRSYDSQKMMDFIQSREWGLMILDEVHVVPANMFRKVTSQIKTHSKLGLTATLLREDDKISDLNFLIGPKLYEANWMELAEQGHIARVQCAEVWCPMTTEFYTEYLRQTSRKKQLLWAMNPRKFQACQFLIDYHEKRGDKIIVFADNIYALRIYAQKLNKAFIYGSTGNAERMRILENFQHNDKINTLFLSKIGDTSLDLPEATCLIQISSHYGSRRQEAQRLGRILRAKRRNDEGFNAFFYSLVSKDTQEMYYSSRRQAFLVDQGYAFKVITHLQGSENLENLAFATPAERRELLQTVLIANDDDEDDGGDDLFHRQDGMTAKKKKKPGAKRTAGALSELAGGQDMAYAEGNRNRNKDLKKQKGASNPFFKKLQRDTEKRRKALEDQ</sequence>
<evidence type="ECO:0000313" key="22">
    <source>
        <dbReference type="EMBL" id="KAF4633278.1"/>
    </source>
</evidence>
<dbReference type="PROSITE" id="PS51192">
    <property type="entry name" value="HELICASE_ATP_BIND_1"/>
    <property type="match status" value="1"/>
</dbReference>
<dbReference type="NCBIfam" id="NF003075">
    <property type="entry name" value="PRK03996.1"/>
    <property type="match status" value="1"/>
</dbReference>
<dbReference type="InterPro" id="IPR001650">
    <property type="entry name" value="Helicase_C-like"/>
</dbReference>
<keyword evidence="9" id="KW-0067">ATP-binding</keyword>
<evidence type="ECO:0000256" key="13">
    <source>
        <dbReference type="ARBA" id="ARBA00023235"/>
    </source>
</evidence>
<dbReference type="PROSITE" id="PS51475">
    <property type="entry name" value="PROTEASOME_ALPHA_2"/>
    <property type="match status" value="1"/>
</dbReference>